<protein>
    <submittedName>
        <fullName evidence="2">Uncharacterized protein</fullName>
    </submittedName>
</protein>
<evidence type="ECO:0000313" key="2">
    <source>
        <dbReference type="EMBL" id="KFK23819.1"/>
    </source>
</evidence>
<dbReference type="EMBL" id="KL975022">
    <property type="protein sequence ID" value="KFK23819.1"/>
    <property type="molecule type" value="Genomic_DNA"/>
</dbReference>
<keyword evidence="3" id="KW-1185">Reference proteome</keyword>
<feature type="region of interest" description="Disordered" evidence="1">
    <location>
        <begin position="51"/>
        <end position="77"/>
    </location>
</feature>
<dbReference type="Gramene" id="KFK23819">
    <property type="protein sequence ID" value="KFK23819"/>
    <property type="gene ID" value="AALP_AAs41607U000400"/>
</dbReference>
<dbReference type="Proteomes" id="UP000029120">
    <property type="component" value="Unassembled WGS sequence"/>
</dbReference>
<reference evidence="3" key="1">
    <citation type="journal article" date="2015" name="Nat. Plants">
        <title>Genome expansion of Arabis alpina linked with retrotransposition and reduced symmetric DNA methylation.</title>
        <authorList>
            <person name="Willing E.M."/>
            <person name="Rawat V."/>
            <person name="Mandakova T."/>
            <person name="Maumus F."/>
            <person name="James G.V."/>
            <person name="Nordstroem K.J."/>
            <person name="Becker C."/>
            <person name="Warthmann N."/>
            <person name="Chica C."/>
            <person name="Szarzynska B."/>
            <person name="Zytnicki M."/>
            <person name="Albani M.C."/>
            <person name="Kiefer C."/>
            <person name="Bergonzi S."/>
            <person name="Castaings L."/>
            <person name="Mateos J.L."/>
            <person name="Berns M.C."/>
            <person name="Bujdoso N."/>
            <person name="Piofczyk T."/>
            <person name="de Lorenzo L."/>
            <person name="Barrero-Sicilia C."/>
            <person name="Mateos I."/>
            <person name="Piednoel M."/>
            <person name="Hagmann J."/>
            <person name="Chen-Min-Tao R."/>
            <person name="Iglesias-Fernandez R."/>
            <person name="Schuster S.C."/>
            <person name="Alonso-Blanco C."/>
            <person name="Roudier F."/>
            <person name="Carbonero P."/>
            <person name="Paz-Ares J."/>
            <person name="Davis S.J."/>
            <person name="Pecinka A."/>
            <person name="Quesneville H."/>
            <person name="Colot V."/>
            <person name="Lysak M.A."/>
            <person name="Weigel D."/>
            <person name="Coupland G."/>
            <person name="Schneeberger K."/>
        </authorList>
    </citation>
    <scope>NUCLEOTIDE SEQUENCE [LARGE SCALE GENOMIC DNA]</scope>
    <source>
        <strain evidence="3">cv. Pajares</strain>
    </source>
</reference>
<dbReference type="AlphaFoldDB" id="A0A087G1R7"/>
<evidence type="ECO:0000313" key="3">
    <source>
        <dbReference type="Proteomes" id="UP000029120"/>
    </source>
</evidence>
<evidence type="ECO:0000256" key="1">
    <source>
        <dbReference type="SAM" id="MobiDB-lite"/>
    </source>
</evidence>
<gene>
    <name evidence="2" type="ORF">AALP_AAs41607U000400</name>
</gene>
<sequence>MPISRNSPRGNLVLPEEEIDRFERALKRESALRMAGEDDHRDMTDEERALADAAARGVECQGVEQPIDGRPNRDRVP</sequence>
<name>A0A087G1R7_ARAAL</name>
<organism evidence="2 3">
    <name type="scientific">Arabis alpina</name>
    <name type="common">Alpine rock-cress</name>
    <dbReference type="NCBI Taxonomy" id="50452"/>
    <lineage>
        <taxon>Eukaryota</taxon>
        <taxon>Viridiplantae</taxon>
        <taxon>Streptophyta</taxon>
        <taxon>Embryophyta</taxon>
        <taxon>Tracheophyta</taxon>
        <taxon>Spermatophyta</taxon>
        <taxon>Magnoliopsida</taxon>
        <taxon>eudicotyledons</taxon>
        <taxon>Gunneridae</taxon>
        <taxon>Pentapetalae</taxon>
        <taxon>rosids</taxon>
        <taxon>malvids</taxon>
        <taxon>Brassicales</taxon>
        <taxon>Brassicaceae</taxon>
        <taxon>Arabideae</taxon>
        <taxon>Arabis</taxon>
    </lineage>
</organism>
<proteinExistence type="predicted"/>
<accession>A0A087G1R7</accession>